<dbReference type="STRING" id="51031.W2TDL4"/>
<reference evidence="3" key="1">
    <citation type="journal article" date="2014" name="Nat. Genet.">
        <title>Genome of the human hookworm Necator americanus.</title>
        <authorList>
            <person name="Tang Y.T."/>
            <person name="Gao X."/>
            <person name="Rosa B.A."/>
            <person name="Abubucker S."/>
            <person name="Hallsworth-Pepin K."/>
            <person name="Martin J."/>
            <person name="Tyagi R."/>
            <person name="Heizer E."/>
            <person name="Zhang X."/>
            <person name="Bhonagiri-Palsikar V."/>
            <person name="Minx P."/>
            <person name="Warren W.C."/>
            <person name="Wang Q."/>
            <person name="Zhan B."/>
            <person name="Hotez P.J."/>
            <person name="Sternberg P.W."/>
            <person name="Dougall A."/>
            <person name="Gaze S.T."/>
            <person name="Mulvenna J."/>
            <person name="Sotillo J."/>
            <person name="Ranganathan S."/>
            <person name="Rabelo E.M."/>
            <person name="Wilson R.K."/>
            <person name="Felgner P.L."/>
            <person name="Bethony J."/>
            <person name="Hawdon J.M."/>
            <person name="Gasser R.B."/>
            <person name="Loukas A."/>
            <person name="Mitreva M."/>
        </authorList>
    </citation>
    <scope>NUCLEOTIDE SEQUENCE [LARGE SCALE GENOMIC DNA]</scope>
</reference>
<dbReference type="AlphaFoldDB" id="W2TDL4"/>
<evidence type="ECO:0000313" key="2">
    <source>
        <dbReference type="EMBL" id="ETN79918.1"/>
    </source>
</evidence>
<dbReference type="OrthoDB" id="10022101at2759"/>
<protein>
    <submittedName>
        <fullName evidence="2">Uncharacterized protein</fullName>
    </submittedName>
</protein>
<name>W2TDL4_NECAM</name>
<dbReference type="KEGG" id="nai:NECAME_09528"/>
<feature type="region of interest" description="Disordered" evidence="1">
    <location>
        <begin position="25"/>
        <end position="46"/>
    </location>
</feature>
<keyword evidence="3" id="KW-1185">Reference proteome</keyword>
<dbReference type="EMBL" id="KI659291">
    <property type="protein sequence ID" value="ETN79918.1"/>
    <property type="molecule type" value="Genomic_DNA"/>
</dbReference>
<accession>W2TDL4</accession>
<proteinExistence type="predicted"/>
<evidence type="ECO:0000256" key="1">
    <source>
        <dbReference type="SAM" id="MobiDB-lite"/>
    </source>
</evidence>
<sequence length="63" mass="7373">MLRVLQKVSDDKAVSQKKVYERYKDIKEGRERDQNERCPGRPSTSIDKTHVKEINDLVLTNIT</sequence>
<evidence type="ECO:0000313" key="3">
    <source>
        <dbReference type="Proteomes" id="UP000053676"/>
    </source>
</evidence>
<dbReference type="Proteomes" id="UP000053676">
    <property type="component" value="Unassembled WGS sequence"/>
</dbReference>
<dbReference type="OMA" id="NERCPGR"/>
<gene>
    <name evidence="2" type="ORF">NECAME_09528</name>
</gene>
<organism evidence="2 3">
    <name type="scientific">Necator americanus</name>
    <name type="common">Human hookworm</name>
    <dbReference type="NCBI Taxonomy" id="51031"/>
    <lineage>
        <taxon>Eukaryota</taxon>
        <taxon>Metazoa</taxon>
        <taxon>Ecdysozoa</taxon>
        <taxon>Nematoda</taxon>
        <taxon>Chromadorea</taxon>
        <taxon>Rhabditida</taxon>
        <taxon>Rhabditina</taxon>
        <taxon>Rhabditomorpha</taxon>
        <taxon>Strongyloidea</taxon>
        <taxon>Ancylostomatidae</taxon>
        <taxon>Bunostominae</taxon>
        <taxon>Necator</taxon>
    </lineage>
</organism>
<feature type="compositionally biased region" description="Basic and acidic residues" evidence="1">
    <location>
        <begin position="25"/>
        <end position="39"/>
    </location>
</feature>